<reference evidence="1 2" key="1">
    <citation type="submission" date="2017-01" db="EMBL/GenBank/DDBJ databases">
        <title>Draft genome sequence of Bacillus oleronius.</title>
        <authorList>
            <person name="Allam M."/>
        </authorList>
    </citation>
    <scope>NUCLEOTIDE SEQUENCE [LARGE SCALE GENOMIC DNA]</scope>
    <source>
        <strain evidence="1 2">DSM 9356</strain>
    </source>
</reference>
<protein>
    <submittedName>
        <fullName evidence="1">Uncharacterized protein</fullName>
    </submittedName>
</protein>
<gene>
    <name evidence="1" type="ORF">BWZ43_01575</name>
</gene>
<organism evidence="1 2">
    <name type="scientific">Heyndrickxia oleronia</name>
    <dbReference type="NCBI Taxonomy" id="38875"/>
    <lineage>
        <taxon>Bacteria</taxon>
        <taxon>Bacillati</taxon>
        <taxon>Bacillota</taxon>
        <taxon>Bacilli</taxon>
        <taxon>Bacillales</taxon>
        <taxon>Bacillaceae</taxon>
        <taxon>Heyndrickxia</taxon>
    </lineage>
</organism>
<evidence type="ECO:0000313" key="1">
    <source>
        <dbReference type="EMBL" id="OOP70104.1"/>
    </source>
</evidence>
<name>A0A8E2LHC5_9BACI</name>
<accession>A0A8E2LHC5</accession>
<evidence type="ECO:0000313" key="2">
    <source>
        <dbReference type="Proteomes" id="UP000189761"/>
    </source>
</evidence>
<dbReference type="EMBL" id="MTLA01000016">
    <property type="protein sequence ID" value="OOP70104.1"/>
    <property type="molecule type" value="Genomic_DNA"/>
</dbReference>
<comment type="caution">
    <text evidence="1">The sequence shown here is derived from an EMBL/GenBank/DDBJ whole genome shotgun (WGS) entry which is preliminary data.</text>
</comment>
<sequence length="90" mass="10506">MEVNDEKLLEVYLSIWKNRKSTNCHSKSEEQLKAAVLSELLDEQTHPRLRVSKETKFFFAVQRISNSSLDLSEKMGLINYFIKQMEGLRG</sequence>
<dbReference type="AlphaFoldDB" id="A0A8E2LHC5"/>
<proteinExistence type="predicted"/>
<keyword evidence="2" id="KW-1185">Reference proteome</keyword>
<dbReference type="Proteomes" id="UP000189761">
    <property type="component" value="Unassembled WGS sequence"/>
</dbReference>